<proteinExistence type="predicted"/>
<evidence type="ECO:0000313" key="4">
    <source>
        <dbReference type="Proteomes" id="UP000816034"/>
    </source>
</evidence>
<accession>A0AA88GMN0</accession>
<keyword evidence="4" id="KW-1185">Reference proteome</keyword>
<keyword evidence="2" id="KW-0732">Signal</keyword>
<dbReference type="GeneID" id="68098796"/>
<dbReference type="Proteomes" id="UP000816034">
    <property type="component" value="Unassembled WGS sequence"/>
</dbReference>
<organism evidence="3 4">
    <name type="scientific">Naegleria lovaniensis</name>
    <name type="common">Amoeba</name>
    <dbReference type="NCBI Taxonomy" id="51637"/>
    <lineage>
        <taxon>Eukaryota</taxon>
        <taxon>Discoba</taxon>
        <taxon>Heterolobosea</taxon>
        <taxon>Tetramitia</taxon>
        <taxon>Eutetramitia</taxon>
        <taxon>Vahlkampfiidae</taxon>
        <taxon>Naegleria</taxon>
    </lineage>
</organism>
<reference evidence="3 4" key="1">
    <citation type="journal article" date="2018" name="BMC Genomics">
        <title>The genome of Naegleria lovaniensis, the basis for a comparative approach to unravel pathogenicity factors of the human pathogenic amoeba N. fowleri.</title>
        <authorList>
            <person name="Liechti N."/>
            <person name="Schurch N."/>
            <person name="Bruggmann R."/>
            <person name="Wittwer M."/>
        </authorList>
    </citation>
    <scope>NUCLEOTIDE SEQUENCE [LARGE SCALE GENOMIC DNA]</scope>
    <source>
        <strain evidence="3 4">ATCC 30569</strain>
    </source>
</reference>
<evidence type="ECO:0000313" key="3">
    <source>
        <dbReference type="EMBL" id="KAG2381353.1"/>
    </source>
</evidence>
<feature type="region of interest" description="Disordered" evidence="1">
    <location>
        <begin position="1477"/>
        <end position="1533"/>
    </location>
</feature>
<dbReference type="RefSeq" id="XP_044547033.1">
    <property type="nucleotide sequence ID" value="XM_044696192.1"/>
</dbReference>
<dbReference type="EMBL" id="PYSW02000027">
    <property type="protein sequence ID" value="KAG2381353.1"/>
    <property type="molecule type" value="Genomic_DNA"/>
</dbReference>
<name>A0AA88GMN0_NAELO</name>
<sequence length="1548" mass="175476">MRHAKSSSPTAVGVVVGALFLTLLLLTFILQVESKKSSQNVDKYADVDAIMHAAKQKVSSSKSSSSTTNKFVKVKCPPGKSLLYRFRATTLIGNRGLINSRKGTAGNSETQIYGKMILTCPSKRTTKKALQISGQDDDDDRKKNVVLVTFLNGFFVQYQGRSRGLSGRKYRRLMTSTDITKDLNQHPMLFVQSNSGHIQSLVFRQSESRYMRAIKKGLLRLLTTETRKKARSQTDGFGGKYYKNYEKRFTRGKFTKSRRSLRIFQRFSHDDFVSTMPVSKRHLHYDASHLVRVSLKKQVPTHASMKIKLTFGPASDIPRHYAFEAFEKLTKQSLRDKNPESHSASDLETLFIGSMNLEKIRRTKGNLDGKIKETILSLEKNGRGAKLGSEFAFENSFSVNKFDRKATLSLRRRQFSPRFFRTLLNGVKQDPSLSRESNQLLAALAKYSKLHPIKSADMLLSEISKGIKTLNTKKLDKTAKIALKNYLESIKTWLLLNYIYASIVIAYPSESVFGLLKTLKSQGIKAFARGGSKKYKIDDDYNNEVKENAFMAYADLAHRLRDVRLQRQIVKEIVTRIGQSKDLTELTTNFHALNNAGKGVQVEILYMFLADDRVPDSIKVLIIENLKKRLNDEKNVDDMIHEILGSTGYSPLVKASLINAQSERERHLRRSTSIRHVYRVHKRSKNEEISTAAKNYLYTCGTHESGEALAKAMKLKPKRQQRNRRQRSSLTYGIVGRSLLSHEDLELLDNFESLEQQNVLFRRFFRRLRRAFRRIGGAIRRVARRVGGAIRRVARRVGGALRKVGRRLAQVARRIGRGIARIAKTVAKGVVKAVKWLKDKILAAINAVKKIVAKIKYYFSAAKFENQKACMQVSVNPNDQLCLYQSGMIDFVRKQGDLSTIKKAKHFSFEKLLGTNAVHMYMGFLVYAGASFECSGERAGFDFVLIAKANMYAKLFKKQFVVIDAAGELTKRPDQPINDNIFVKVFATTFINKRFVPDRIRQIIEACFSETKPLVEKRFPKLVDWNYQFQIGPVPVNFHFNVALNMGVELRYGVCVEKLEASVSVEPYISLSVTASANVGVPVAKVGVYLKATITYRIIPRLAFEKCNLCAMLQHKLDGIEFNVGLKASFMKWSKEWRFFRTQTKAYVKTLFEKCIGAGGYKPSDNDSKKLELSSTPVNKDQQQQSGNEQQPQGGESQQQPQPEQGGESQQQTEHPNAPPTNPPGYQEPDPSIINGKVDSPQELAKVAQEKGLGNWVKKTTKYKPLFGPHAQRIPLNGGAIVPPKPGRQTLKAPVTVQQEKVWSSDFLKQHVPEEVVSKVGIEKLRHLPPEYFHLKMEDRAKIPNDVLDLPSADFKRFIAHLPSRYNKDTALVIPKTAYVKVWSKEVLQKRLPKSIFQQVPVEYLRHLPEEVLQVRQRVLSQVPVDIYKQGPAAVVGFICNKYKRLCKRLIKAVKADTGKDITSEVQQAQQELKTQQAEQQQAEQQQQQQANNTQQPSVPQQQAVVPPQEPQQQEMVGHSGQQSHSIRTPYGRIHLDINVNVNKQPQQ</sequence>
<feature type="signal peptide" evidence="2">
    <location>
        <begin position="1"/>
        <end position="34"/>
    </location>
</feature>
<protein>
    <submittedName>
        <fullName evidence="3">Uncharacterized protein</fullName>
    </submittedName>
</protein>
<evidence type="ECO:0000256" key="1">
    <source>
        <dbReference type="SAM" id="MobiDB-lite"/>
    </source>
</evidence>
<feature type="compositionally biased region" description="Low complexity" evidence="1">
    <location>
        <begin position="1477"/>
        <end position="1514"/>
    </location>
</feature>
<evidence type="ECO:0000256" key="2">
    <source>
        <dbReference type="SAM" id="SignalP"/>
    </source>
</evidence>
<comment type="caution">
    <text evidence="3">The sequence shown here is derived from an EMBL/GenBank/DDBJ whole genome shotgun (WGS) entry which is preliminary data.</text>
</comment>
<gene>
    <name evidence="3" type="ORF">C9374_006342</name>
</gene>
<feature type="chain" id="PRO_5041657496" evidence="2">
    <location>
        <begin position="35"/>
        <end position="1548"/>
    </location>
</feature>
<feature type="region of interest" description="Disordered" evidence="1">
    <location>
        <begin position="1163"/>
        <end position="1237"/>
    </location>
</feature>
<feature type="compositionally biased region" description="Low complexity" evidence="1">
    <location>
        <begin position="1182"/>
        <end position="1212"/>
    </location>
</feature>